<organism evidence="2 3">
    <name type="scientific">Rhodotorula mucilaginosa</name>
    <name type="common">Yeast</name>
    <name type="synonym">Rhodotorula rubra</name>
    <dbReference type="NCBI Taxonomy" id="5537"/>
    <lineage>
        <taxon>Eukaryota</taxon>
        <taxon>Fungi</taxon>
        <taxon>Dikarya</taxon>
        <taxon>Basidiomycota</taxon>
        <taxon>Pucciniomycotina</taxon>
        <taxon>Microbotryomycetes</taxon>
        <taxon>Sporidiobolales</taxon>
        <taxon>Sporidiobolaceae</taxon>
        <taxon>Rhodotorula</taxon>
    </lineage>
</organism>
<gene>
    <name evidence="2" type="ORF">C6P46_004262</name>
</gene>
<feature type="region of interest" description="Disordered" evidence="1">
    <location>
        <begin position="473"/>
        <end position="512"/>
    </location>
</feature>
<evidence type="ECO:0000313" key="3">
    <source>
        <dbReference type="Proteomes" id="UP000777482"/>
    </source>
</evidence>
<feature type="region of interest" description="Disordered" evidence="1">
    <location>
        <begin position="240"/>
        <end position="389"/>
    </location>
</feature>
<dbReference type="OrthoDB" id="248233at2759"/>
<feature type="compositionally biased region" description="Basic and acidic residues" evidence="1">
    <location>
        <begin position="269"/>
        <end position="284"/>
    </location>
</feature>
<feature type="region of interest" description="Disordered" evidence="1">
    <location>
        <begin position="12"/>
        <end position="49"/>
    </location>
</feature>
<feature type="compositionally biased region" description="Acidic residues" evidence="1">
    <location>
        <begin position="499"/>
        <end position="512"/>
    </location>
</feature>
<feature type="region of interest" description="Disordered" evidence="1">
    <location>
        <begin position="196"/>
        <end position="216"/>
    </location>
</feature>
<evidence type="ECO:0000256" key="1">
    <source>
        <dbReference type="SAM" id="MobiDB-lite"/>
    </source>
</evidence>
<feature type="compositionally biased region" description="Basic and acidic residues" evidence="1">
    <location>
        <begin position="371"/>
        <end position="384"/>
    </location>
</feature>
<reference evidence="2 3" key="1">
    <citation type="submission" date="2020-11" db="EMBL/GenBank/DDBJ databases">
        <title>Kefir isolates.</title>
        <authorList>
            <person name="Marcisauskas S."/>
            <person name="Kim Y."/>
            <person name="Blasche S."/>
        </authorList>
    </citation>
    <scope>NUCLEOTIDE SEQUENCE [LARGE SCALE GENOMIC DNA]</scope>
    <source>
        <strain evidence="2 3">KR</strain>
    </source>
</reference>
<dbReference type="AlphaFoldDB" id="A0A9P6W780"/>
<evidence type="ECO:0000313" key="2">
    <source>
        <dbReference type="EMBL" id="KAG0666596.1"/>
    </source>
</evidence>
<dbReference type="Proteomes" id="UP000777482">
    <property type="component" value="Unassembled WGS sequence"/>
</dbReference>
<keyword evidence="3" id="KW-1185">Reference proteome</keyword>
<comment type="caution">
    <text evidence="2">The sequence shown here is derived from an EMBL/GenBank/DDBJ whole genome shotgun (WGS) entry which is preliminary data.</text>
</comment>
<proteinExistence type="predicted"/>
<feature type="compositionally biased region" description="Low complexity" evidence="1">
    <location>
        <begin position="295"/>
        <end position="326"/>
    </location>
</feature>
<feature type="compositionally biased region" description="Pro residues" evidence="1">
    <location>
        <begin position="327"/>
        <end position="337"/>
    </location>
</feature>
<dbReference type="EMBL" id="PUHQ01000004">
    <property type="protein sequence ID" value="KAG0666596.1"/>
    <property type="molecule type" value="Genomic_DNA"/>
</dbReference>
<protein>
    <submittedName>
        <fullName evidence="2">Uncharacterized protein</fullName>
    </submittedName>
</protein>
<accession>A0A9P6W780</accession>
<feature type="compositionally biased region" description="Pro residues" evidence="1">
    <location>
        <begin position="255"/>
        <end position="266"/>
    </location>
</feature>
<feature type="compositionally biased region" description="Low complexity" evidence="1">
    <location>
        <begin position="18"/>
        <end position="38"/>
    </location>
</feature>
<sequence>MASVRLWPWLSRSATNGNSPSPLTLPSPSSSSSNPSTPTDVTANTRGIRARRRSSLEALELLEGLAEGFDAFALGQDKQSGGAFIAPELEQVAVTEASAAGLQPEVDHQGNIEYKLKIAMPTSIHRLEKLRTQLKWRLVEGGGTAVYELGLLDNGTLVGLNQEEMEQSLKTLAQMLAGLGGGRIQISRVIQIGLGCDPSSSSSSPPPRALDGSGPSSPCSIFPSFDVLADSDDISFVASGTPPVVDPVTGETSIFPPPRIRGPIPFPADRSEEQQAAFRRDKRDARRARKRDAELSAAAGAGSRSSVSSSSLSSSLESSRASTPASSDPPPTPPITIPPRSFHASYPSAIEPRTKPPKPPKPPRPTTARLRKLETTGHDEKEDSTTTTLAAARPATLIVANTTAAAAPQAAAFKPILPQDCDEVRYVVEAIVHKAGYASAVRRRRKSSSGGSAAGAAGAAVAGLSFEDVGSLGSTATSADQDGSAATASPRGQLIDGSDGGEEDGDSDAESLFEGDEGWNYLEFDLSAAAAAATAAHAASHARASALCA</sequence>
<feature type="compositionally biased region" description="Polar residues" evidence="1">
    <location>
        <begin position="473"/>
        <end position="487"/>
    </location>
</feature>
<name>A0A9P6W780_RHOMI</name>